<dbReference type="EMBL" id="JMIX01000014">
    <property type="protein sequence ID" value="KEO89618.1"/>
    <property type="molecule type" value="Genomic_DNA"/>
</dbReference>
<evidence type="ECO:0000313" key="3">
    <source>
        <dbReference type="Proteomes" id="UP000027866"/>
    </source>
</evidence>
<accession>A0A074MCR5</accession>
<comment type="caution">
    <text evidence="2">The sequence shown here is derived from an EMBL/GenBank/DDBJ whole genome shotgun (WGS) entry which is preliminary data.</text>
</comment>
<sequence length="178" mass="19898">MEWGNDMKPHFVCIAALALALPGCANVAVSSDAQAVSDDRLERNKRLAREFYEKLWFSDNTDAYSDYVADEYVVHDIGARKNVTEPAIEQKKVADLFQGFGELSGEIDYQVAEGDKVATRWFISLDASDEAKAAGMMDVDRVPIINVFRFDEAGKIVEIWNHRHDVDLPRPPGPPPEA</sequence>
<dbReference type="InterPro" id="IPR032710">
    <property type="entry name" value="NTF2-like_dom_sf"/>
</dbReference>
<dbReference type="AlphaFoldDB" id="A0A074MCR5"/>
<dbReference type="Proteomes" id="UP000027866">
    <property type="component" value="Unassembled WGS sequence"/>
</dbReference>
<evidence type="ECO:0000256" key="1">
    <source>
        <dbReference type="SAM" id="SignalP"/>
    </source>
</evidence>
<feature type="chain" id="PRO_5001698712" description="SnoaL-like domain-containing protein" evidence="1">
    <location>
        <begin position="28"/>
        <end position="178"/>
    </location>
</feature>
<dbReference type="Pfam" id="PF07366">
    <property type="entry name" value="SnoaL"/>
    <property type="match status" value="1"/>
</dbReference>
<dbReference type="SUPFAM" id="SSF54427">
    <property type="entry name" value="NTF2-like"/>
    <property type="match status" value="1"/>
</dbReference>
<protein>
    <recommendedName>
        <fullName evidence="4">SnoaL-like domain-containing protein</fullName>
    </recommendedName>
</protein>
<evidence type="ECO:0000313" key="2">
    <source>
        <dbReference type="EMBL" id="KEO89618.1"/>
    </source>
</evidence>
<dbReference type="InterPro" id="IPR009959">
    <property type="entry name" value="Cyclase_SnoaL-like"/>
</dbReference>
<dbReference type="PATRIC" id="fig|39960.10.peg.377"/>
<dbReference type="GO" id="GO:0030638">
    <property type="term" value="P:polyketide metabolic process"/>
    <property type="evidence" value="ECO:0007669"/>
    <property type="project" value="InterPro"/>
</dbReference>
<keyword evidence="3" id="KW-1185">Reference proteome</keyword>
<dbReference type="Gene3D" id="3.10.450.50">
    <property type="match status" value="1"/>
</dbReference>
<feature type="signal peptide" evidence="1">
    <location>
        <begin position="1"/>
        <end position="27"/>
    </location>
</feature>
<organism evidence="2 3">
    <name type="scientific">Erythrobacter litoralis</name>
    <dbReference type="NCBI Taxonomy" id="39960"/>
    <lineage>
        <taxon>Bacteria</taxon>
        <taxon>Pseudomonadati</taxon>
        <taxon>Pseudomonadota</taxon>
        <taxon>Alphaproteobacteria</taxon>
        <taxon>Sphingomonadales</taxon>
        <taxon>Erythrobacteraceae</taxon>
        <taxon>Erythrobacter/Porphyrobacter group</taxon>
        <taxon>Erythrobacter</taxon>
    </lineage>
</organism>
<proteinExistence type="predicted"/>
<evidence type="ECO:0008006" key="4">
    <source>
        <dbReference type="Google" id="ProtNLM"/>
    </source>
</evidence>
<keyword evidence="1" id="KW-0732">Signal</keyword>
<name>A0A074MCR5_9SPHN</name>
<dbReference type="KEGG" id="elq:Ga0102493_111302"/>
<dbReference type="OrthoDB" id="9812089at2"/>
<reference evidence="2 3" key="1">
    <citation type="submission" date="2014-04" db="EMBL/GenBank/DDBJ databases">
        <title>A comprehensive comparison of genomes of Erythrobacter spp. Strains.</title>
        <authorList>
            <person name="Zheng Q."/>
        </authorList>
    </citation>
    <scope>NUCLEOTIDE SEQUENCE [LARGE SCALE GENOMIC DNA]</scope>
    <source>
        <strain evidence="2 3">DSM 8509</strain>
    </source>
</reference>
<gene>
    <name evidence="2" type="ORF">EH32_03700</name>
</gene>